<keyword evidence="2" id="KW-0813">Transport</keyword>
<dbReference type="PANTHER" id="PTHR30290:SF9">
    <property type="entry name" value="OLIGOPEPTIDE-BINDING PROTEIN APPA"/>
    <property type="match status" value="1"/>
</dbReference>
<evidence type="ECO:0000256" key="3">
    <source>
        <dbReference type="ARBA" id="ARBA00022729"/>
    </source>
</evidence>
<dbReference type="CDD" id="cd00995">
    <property type="entry name" value="PBP2_NikA_DppA_OppA_like"/>
    <property type="match status" value="1"/>
</dbReference>
<evidence type="ECO:0000256" key="2">
    <source>
        <dbReference type="ARBA" id="ARBA00022448"/>
    </source>
</evidence>
<dbReference type="PIRSF" id="PIRSF002741">
    <property type="entry name" value="MppA"/>
    <property type="match status" value="1"/>
</dbReference>
<feature type="compositionally biased region" description="Polar residues" evidence="4">
    <location>
        <begin position="42"/>
        <end position="54"/>
    </location>
</feature>
<dbReference type="GO" id="GO:1904680">
    <property type="term" value="F:peptide transmembrane transporter activity"/>
    <property type="evidence" value="ECO:0007669"/>
    <property type="project" value="TreeGrafter"/>
</dbReference>
<feature type="domain" description="Solute-binding protein family 5" evidence="6">
    <location>
        <begin position="103"/>
        <end position="438"/>
    </location>
</feature>
<sequence>MKRFLSLALCLLMFAGMLAGCSSNTDTDPGTDDGTTTAPNDENNSTGDETTPSGEENYKKDIIFGLGGKIIALDPQANSNTQHNYYFRMVFDTPLDFNNETQELEPNIVTEWSTEDAITYSFTLRDDVYFHNGEQLTADDVKFSYDRAPNTDSASTLGDLIKETRVIDDFHFEIELHSANVDLPYLLTLPTASIINREAVTENELEGTGIGSGPWMLDSYEFGDYMKLVRNDNFWGEKAKAETFTLRYMPENSARLIALETGEIDICADPDALDLERVRTTDGLELQSYVGTSITYFAMNYKKEPFNDQNLRLAMAYGINAQELIDVVRLGEAQPCLSLWGWNQYGYNGGTTPYEYDPEKAKEYLAAAGYSESNPFSFKLSVSAGDRKACGELIQAQLKTIGVNVEIVEFDTAGLSTSTTNGEHEACLYGCGMNIFGDDSRRLICPGTGVNKSHYDNAEVNELMDLAVAELDDTKRTEYYHEVQQILHDDGAYVPLYFSNGFFAVKEGTGGIDYYPTSHHDMSNVYIIEQ</sequence>
<dbReference type="InterPro" id="IPR039424">
    <property type="entry name" value="SBP_5"/>
</dbReference>
<comment type="caution">
    <text evidence="7">The sequence shown here is derived from an EMBL/GenBank/DDBJ whole genome shotgun (WGS) entry which is preliminary data.</text>
</comment>
<feature type="compositionally biased region" description="Low complexity" evidence="4">
    <location>
        <begin position="24"/>
        <end position="41"/>
    </location>
</feature>
<evidence type="ECO:0000256" key="5">
    <source>
        <dbReference type="SAM" id="SignalP"/>
    </source>
</evidence>
<feature type="chain" id="PRO_5039006668" description="Solute-binding protein family 5 domain-containing protein" evidence="5">
    <location>
        <begin position="20"/>
        <end position="530"/>
    </location>
</feature>
<evidence type="ECO:0000256" key="1">
    <source>
        <dbReference type="ARBA" id="ARBA00005695"/>
    </source>
</evidence>
<dbReference type="Proteomes" id="UP000824073">
    <property type="component" value="Unassembled WGS sequence"/>
</dbReference>
<reference evidence="7" key="1">
    <citation type="submission" date="2020-10" db="EMBL/GenBank/DDBJ databases">
        <authorList>
            <person name="Gilroy R."/>
        </authorList>
    </citation>
    <scope>NUCLEOTIDE SEQUENCE</scope>
    <source>
        <strain evidence="7">CHK191-8634</strain>
    </source>
</reference>
<name>A0A9D1LKB8_9CLOT</name>
<dbReference type="GO" id="GO:0043190">
    <property type="term" value="C:ATP-binding cassette (ABC) transporter complex"/>
    <property type="evidence" value="ECO:0007669"/>
    <property type="project" value="InterPro"/>
</dbReference>
<dbReference type="PROSITE" id="PS51257">
    <property type="entry name" value="PROKAR_LIPOPROTEIN"/>
    <property type="match status" value="1"/>
</dbReference>
<dbReference type="GO" id="GO:0042597">
    <property type="term" value="C:periplasmic space"/>
    <property type="evidence" value="ECO:0007669"/>
    <property type="project" value="UniProtKB-ARBA"/>
</dbReference>
<organism evidence="7 8">
    <name type="scientific">Candidatus Ventrousia excrementavium</name>
    <dbReference type="NCBI Taxonomy" id="2840961"/>
    <lineage>
        <taxon>Bacteria</taxon>
        <taxon>Bacillati</taxon>
        <taxon>Bacillota</taxon>
        <taxon>Clostridia</taxon>
        <taxon>Eubacteriales</taxon>
        <taxon>Clostridiaceae</taxon>
        <taxon>Clostridiaceae incertae sedis</taxon>
        <taxon>Candidatus Ventrousia</taxon>
    </lineage>
</organism>
<evidence type="ECO:0000259" key="6">
    <source>
        <dbReference type="Pfam" id="PF00496"/>
    </source>
</evidence>
<feature type="signal peptide" evidence="5">
    <location>
        <begin position="1"/>
        <end position="19"/>
    </location>
</feature>
<dbReference type="InterPro" id="IPR030678">
    <property type="entry name" value="Peptide/Ni-bd"/>
</dbReference>
<comment type="similarity">
    <text evidence="1">Belongs to the bacterial solute-binding protein 5 family.</text>
</comment>
<dbReference type="AlphaFoldDB" id="A0A9D1LKB8"/>
<evidence type="ECO:0000313" key="8">
    <source>
        <dbReference type="Proteomes" id="UP000824073"/>
    </source>
</evidence>
<proteinExistence type="inferred from homology"/>
<gene>
    <name evidence="7" type="ORF">IAB67_00570</name>
</gene>
<feature type="region of interest" description="Disordered" evidence="4">
    <location>
        <begin position="23"/>
        <end position="57"/>
    </location>
</feature>
<dbReference type="PANTHER" id="PTHR30290">
    <property type="entry name" value="PERIPLASMIC BINDING COMPONENT OF ABC TRANSPORTER"/>
    <property type="match status" value="1"/>
</dbReference>
<protein>
    <recommendedName>
        <fullName evidence="6">Solute-binding protein family 5 domain-containing protein</fullName>
    </recommendedName>
</protein>
<dbReference type="Gene3D" id="3.10.105.10">
    <property type="entry name" value="Dipeptide-binding Protein, Domain 3"/>
    <property type="match status" value="1"/>
</dbReference>
<dbReference type="Gene3D" id="3.40.190.10">
    <property type="entry name" value="Periplasmic binding protein-like II"/>
    <property type="match status" value="1"/>
</dbReference>
<dbReference type="Gene3D" id="3.90.76.10">
    <property type="entry name" value="Dipeptide-binding Protein, Domain 1"/>
    <property type="match status" value="1"/>
</dbReference>
<dbReference type="GO" id="GO:0015833">
    <property type="term" value="P:peptide transport"/>
    <property type="evidence" value="ECO:0007669"/>
    <property type="project" value="TreeGrafter"/>
</dbReference>
<keyword evidence="3 5" id="KW-0732">Signal</keyword>
<evidence type="ECO:0000256" key="4">
    <source>
        <dbReference type="SAM" id="MobiDB-lite"/>
    </source>
</evidence>
<accession>A0A9D1LKB8</accession>
<dbReference type="Pfam" id="PF00496">
    <property type="entry name" value="SBP_bac_5"/>
    <property type="match status" value="1"/>
</dbReference>
<dbReference type="SUPFAM" id="SSF53850">
    <property type="entry name" value="Periplasmic binding protein-like II"/>
    <property type="match status" value="1"/>
</dbReference>
<dbReference type="EMBL" id="DVMR01000008">
    <property type="protein sequence ID" value="HIU42775.1"/>
    <property type="molecule type" value="Genomic_DNA"/>
</dbReference>
<evidence type="ECO:0000313" key="7">
    <source>
        <dbReference type="EMBL" id="HIU42775.1"/>
    </source>
</evidence>
<reference evidence="7" key="2">
    <citation type="journal article" date="2021" name="PeerJ">
        <title>Extensive microbial diversity within the chicken gut microbiome revealed by metagenomics and culture.</title>
        <authorList>
            <person name="Gilroy R."/>
            <person name="Ravi A."/>
            <person name="Getino M."/>
            <person name="Pursley I."/>
            <person name="Horton D.L."/>
            <person name="Alikhan N.F."/>
            <person name="Baker D."/>
            <person name="Gharbi K."/>
            <person name="Hall N."/>
            <person name="Watson M."/>
            <person name="Adriaenssens E.M."/>
            <person name="Foster-Nyarko E."/>
            <person name="Jarju S."/>
            <person name="Secka A."/>
            <person name="Antonio M."/>
            <person name="Oren A."/>
            <person name="Chaudhuri R.R."/>
            <person name="La Ragione R."/>
            <person name="Hildebrand F."/>
            <person name="Pallen M.J."/>
        </authorList>
    </citation>
    <scope>NUCLEOTIDE SEQUENCE</scope>
    <source>
        <strain evidence="7">CHK191-8634</strain>
    </source>
</reference>
<dbReference type="InterPro" id="IPR000914">
    <property type="entry name" value="SBP_5_dom"/>
</dbReference>